<evidence type="ECO:0000313" key="1">
    <source>
        <dbReference type="EMBL" id="KAJ2980496.1"/>
    </source>
</evidence>
<keyword evidence="2" id="KW-1185">Reference proteome</keyword>
<accession>A0ACC1NPH9</accession>
<protein>
    <submittedName>
        <fullName evidence="1">Uncharacterized protein</fullName>
    </submittedName>
</protein>
<reference evidence="1" key="1">
    <citation type="submission" date="2022-08" db="EMBL/GenBank/DDBJ databases">
        <title>Genome Sequence of Lecanicillium fungicola.</title>
        <authorList>
            <person name="Buettner E."/>
        </authorList>
    </citation>
    <scope>NUCLEOTIDE SEQUENCE</scope>
    <source>
        <strain evidence="1">Babe33</strain>
    </source>
</reference>
<organism evidence="1 2">
    <name type="scientific">Zarea fungicola</name>
    <dbReference type="NCBI Taxonomy" id="93591"/>
    <lineage>
        <taxon>Eukaryota</taxon>
        <taxon>Fungi</taxon>
        <taxon>Dikarya</taxon>
        <taxon>Ascomycota</taxon>
        <taxon>Pezizomycotina</taxon>
        <taxon>Sordariomycetes</taxon>
        <taxon>Hypocreomycetidae</taxon>
        <taxon>Hypocreales</taxon>
        <taxon>Cordycipitaceae</taxon>
        <taxon>Zarea</taxon>
    </lineage>
</organism>
<gene>
    <name evidence="1" type="ORF">NQ176_g2604</name>
</gene>
<sequence>MASYAILGSTGNCGTAILQLLLREPNVKIQAYCRNKSKLLRLSPEVATNERVEIFEGDIRDVDLLVSCLRGCRAVFMAVSTNDNIPDYRAGQDVAIASIRALSRLKQLEDAKMPKLILLSSATVDNTLSRKTPYLLRLILHRSASHVYHDLVETEKLLRAEEDWLTTVFIKPGALSVDEQRGHALSLTDADNPVSYLDLAAAMIEAADDQEGLYDMQNLGVINTNGAATFPSGTPLCILLGLLRHFFPVLHPYLPSTGA</sequence>
<dbReference type="EMBL" id="JANJQO010000195">
    <property type="protein sequence ID" value="KAJ2980496.1"/>
    <property type="molecule type" value="Genomic_DNA"/>
</dbReference>
<proteinExistence type="predicted"/>
<evidence type="ECO:0000313" key="2">
    <source>
        <dbReference type="Proteomes" id="UP001143910"/>
    </source>
</evidence>
<name>A0ACC1NPH9_9HYPO</name>
<dbReference type="Proteomes" id="UP001143910">
    <property type="component" value="Unassembled WGS sequence"/>
</dbReference>
<comment type="caution">
    <text evidence="1">The sequence shown here is derived from an EMBL/GenBank/DDBJ whole genome shotgun (WGS) entry which is preliminary data.</text>
</comment>